<feature type="transmembrane region" description="Helical" evidence="1">
    <location>
        <begin position="200"/>
        <end position="219"/>
    </location>
</feature>
<feature type="transmembrane region" description="Helical" evidence="1">
    <location>
        <begin position="7"/>
        <end position="26"/>
    </location>
</feature>
<feature type="transmembrane region" description="Helical" evidence="1">
    <location>
        <begin position="167"/>
        <end position="188"/>
    </location>
</feature>
<reference evidence="2 3" key="1">
    <citation type="submission" date="2024-09" db="EMBL/GenBank/DDBJ databases">
        <authorList>
            <person name="Sun Q."/>
            <person name="Mori K."/>
        </authorList>
    </citation>
    <scope>NUCLEOTIDE SEQUENCE [LARGE SCALE GENOMIC DNA]</scope>
    <source>
        <strain evidence="2 3">JCM 4557</strain>
    </source>
</reference>
<evidence type="ECO:0008006" key="4">
    <source>
        <dbReference type="Google" id="ProtNLM"/>
    </source>
</evidence>
<feature type="transmembrane region" description="Helical" evidence="1">
    <location>
        <begin position="131"/>
        <end position="155"/>
    </location>
</feature>
<feature type="transmembrane region" description="Helical" evidence="1">
    <location>
        <begin position="87"/>
        <end position="111"/>
    </location>
</feature>
<protein>
    <recommendedName>
        <fullName evidence="4">DUF4386 domain-containing protein</fullName>
    </recommendedName>
</protein>
<feature type="transmembrane region" description="Helical" evidence="1">
    <location>
        <begin position="56"/>
        <end position="75"/>
    </location>
</feature>
<evidence type="ECO:0000313" key="3">
    <source>
        <dbReference type="Proteomes" id="UP001589887"/>
    </source>
</evidence>
<dbReference type="EMBL" id="JBHMQV010000009">
    <property type="protein sequence ID" value="MFC0843899.1"/>
    <property type="molecule type" value="Genomic_DNA"/>
</dbReference>
<gene>
    <name evidence="2" type="ORF">ACFH04_09250</name>
</gene>
<dbReference type="RefSeq" id="WP_394317727.1">
    <property type="nucleotide sequence ID" value="NZ_JBHMQV010000009.1"/>
</dbReference>
<accession>A0ABV6TDL6</accession>
<dbReference type="Proteomes" id="UP001589887">
    <property type="component" value="Unassembled WGS sequence"/>
</dbReference>
<sequence length="242" mass="26418">MSETTQIRVGAWAGIANLLLSLAVLLTTRDSWKFWPVRGDSDAEYAAWFDQHSAGAFAQTFSTNIGALLGIWFAFSLTRALRLPHDSLLSVIIRTSATTIVAGMLVVNAMFSVTSTPQFIDAPESWPLLRAFTEACLHTFYGLLSVFAFFLLAAAASIHQSRELPAWTGWTALAAGLVTLAGSAISLVRSGWLAPLSLPAVTPFFLFWLWVASVSVVMLRLPSRDLSEDLPERKEELDIGDP</sequence>
<keyword evidence="1" id="KW-1133">Transmembrane helix</keyword>
<organism evidence="2 3">
    <name type="scientific">Streptomyces noboritoensis</name>
    <dbReference type="NCBI Taxonomy" id="67337"/>
    <lineage>
        <taxon>Bacteria</taxon>
        <taxon>Bacillati</taxon>
        <taxon>Actinomycetota</taxon>
        <taxon>Actinomycetes</taxon>
        <taxon>Kitasatosporales</taxon>
        <taxon>Streptomycetaceae</taxon>
        <taxon>Streptomyces</taxon>
    </lineage>
</organism>
<keyword evidence="1" id="KW-0472">Membrane</keyword>
<comment type="caution">
    <text evidence="2">The sequence shown here is derived from an EMBL/GenBank/DDBJ whole genome shotgun (WGS) entry which is preliminary data.</text>
</comment>
<evidence type="ECO:0000313" key="2">
    <source>
        <dbReference type="EMBL" id="MFC0843899.1"/>
    </source>
</evidence>
<proteinExistence type="predicted"/>
<keyword evidence="3" id="KW-1185">Reference proteome</keyword>
<keyword evidence="1" id="KW-0812">Transmembrane</keyword>
<evidence type="ECO:0000256" key="1">
    <source>
        <dbReference type="SAM" id="Phobius"/>
    </source>
</evidence>
<name>A0ABV6TDL6_9ACTN</name>